<proteinExistence type="predicted"/>
<dbReference type="InterPro" id="IPR012978">
    <property type="entry name" value="HEAT_RRP12"/>
</dbReference>
<evidence type="ECO:0000259" key="2">
    <source>
        <dbReference type="Pfam" id="PF25772"/>
    </source>
</evidence>
<evidence type="ECO:0000313" key="4">
    <source>
        <dbReference type="Proteomes" id="UP001642360"/>
    </source>
</evidence>
<dbReference type="Proteomes" id="UP001642360">
    <property type="component" value="Unassembled WGS sequence"/>
</dbReference>
<accession>A0ABC8UMZ2</accession>
<feature type="domain" description="RRP12 N-terminal HEAT" evidence="2">
    <location>
        <begin position="12"/>
        <end position="289"/>
    </location>
</feature>
<evidence type="ECO:0000313" key="3">
    <source>
        <dbReference type="EMBL" id="CAK9182413.1"/>
    </source>
</evidence>
<reference evidence="3 4" key="1">
    <citation type="submission" date="2024-02" db="EMBL/GenBank/DDBJ databases">
        <authorList>
            <person name="Vignale AGUSTIN F."/>
            <person name="Sosa J E."/>
            <person name="Modenutti C."/>
        </authorList>
    </citation>
    <scope>NUCLEOTIDE SEQUENCE [LARGE SCALE GENOMIC DNA]</scope>
</reference>
<evidence type="ECO:0000259" key="1">
    <source>
        <dbReference type="Pfam" id="PF08161"/>
    </source>
</evidence>
<evidence type="ECO:0008006" key="5">
    <source>
        <dbReference type="Google" id="ProtNLM"/>
    </source>
</evidence>
<dbReference type="Pfam" id="PF08161">
    <property type="entry name" value="RRP12_HEAT"/>
    <property type="match status" value="1"/>
</dbReference>
<dbReference type="InterPro" id="IPR016024">
    <property type="entry name" value="ARM-type_fold"/>
</dbReference>
<organism evidence="3 4">
    <name type="scientific">Ilex paraguariensis</name>
    <name type="common">yerba mate</name>
    <dbReference type="NCBI Taxonomy" id="185542"/>
    <lineage>
        <taxon>Eukaryota</taxon>
        <taxon>Viridiplantae</taxon>
        <taxon>Streptophyta</taxon>
        <taxon>Embryophyta</taxon>
        <taxon>Tracheophyta</taxon>
        <taxon>Spermatophyta</taxon>
        <taxon>Magnoliopsida</taxon>
        <taxon>eudicotyledons</taxon>
        <taxon>Gunneridae</taxon>
        <taxon>Pentapetalae</taxon>
        <taxon>asterids</taxon>
        <taxon>campanulids</taxon>
        <taxon>Aquifoliales</taxon>
        <taxon>Aquifoliaceae</taxon>
        <taxon>Ilex</taxon>
    </lineage>
</organism>
<feature type="domain" description="RRP12 HEAT" evidence="1">
    <location>
        <begin position="357"/>
        <end position="657"/>
    </location>
</feature>
<dbReference type="AlphaFoldDB" id="A0ABC8UMZ2"/>
<dbReference type="SUPFAM" id="SSF48371">
    <property type="entry name" value="ARM repeat"/>
    <property type="match status" value="2"/>
</dbReference>
<dbReference type="InterPro" id="IPR057860">
    <property type="entry name" value="HEAT_RRP12_N"/>
</dbReference>
<keyword evidence="4" id="KW-1185">Reference proteome</keyword>
<dbReference type="EMBL" id="CAUOFW020008335">
    <property type="protein sequence ID" value="CAK9182413.1"/>
    <property type="molecule type" value="Genomic_DNA"/>
</dbReference>
<name>A0ABC8UMZ2_9AQUA</name>
<dbReference type="Pfam" id="PF25772">
    <property type="entry name" value="HEAT_RRP12_N"/>
    <property type="match status" value="1"/>
</dbReference>
<gene>
    <name evidence="3" type="ORF">ILEXP_LOCUS52559</name>
</gene>
<dbReference type="PANTHER" id="PTHR48412">
    <property type="entry name" value="ARM REPEAT SUPERFAMILY PROTEIN"/>
    <property type="match status" value="1"/>
</dbReference>
<comment type="caution">
    <text evidence="3">The sequence shown here is derived from an EMBL/GenBank/DDBJ whole genome shotgun (WGS) entry which is preliminary data.</text>
</comment>
<dbReference type="PANTHER" id="PTHR48412:SF1">
    <property type="entry name" value="ARM REPEAT SUPERFAMILY PROTEIN"/>
    <property type="match status" value="1"/>
</dbReference>
<protein>
    <recommendedName>
        <fullName evidence="5">Ribosomal RNA-processing protein 12-like conserved domain-containing protein</fullName>
    </recommendedName>
</protein>
<sequence length="1025" mass="114088">MDEEQQEHKEITDTAFNDKSDLCQQLLNRYGKSSALQHRHLCATAAATRSIIQSEYLPLTPLSYFAATISAIAETAKTLDINAVSALSSFFAIVVPLVPGKAIASGKASEAVSVLVEMLESKTMGTASVRAVIKCLGVLIGFCELEDWDSVKLGFETLLKFSIDKRPKVRKCAQDCVVKVFKSFDSSTVIKEASKLVYSLLISHMPLAVEISASRALHGSRDESLSKPEQLEVLHMLNVLKLIVPFLSVKVSLKVIKDLQKLMSCQFSALTRHNFDIIEAMHAYSRPEVIIRQADTIINSLASYISLGMNPVDTVLSAANLLKVTFEKLYASEPSNCTRHFPLVFRSITGLLLSEASTASQASQILQELINCHIDRNLLIIENQPVDNVAVCNTETTAIISTCTIFDNVLSSCGGIPNEHILAVLSVLFLKLGDISSFYMKGILLKLSELLTIAVRNTSDTKHLQKCIGSAIIAMGPEKLLTLLPITFNDEDLSCSNIWLILILKNYVIGSSLGFFMDHIVPLAESLQQASHKDKKQVIGQDLRDHAHCCWELLPAFCRYPTDIYQNFGRLAKLLLPFLKKDSFMLQNVAIALQELVNQNRRVLLSNTAASDFANLPTSEVNIAFESKPSYSKKTASRNVRALVSCSEELLLALTDVLFDSPPEKRSFLKNAIGSLASITDSSVVRKIFISCLERFQLVDDLGECGKLVSHTNASVDEEQSSSISMGKDMKRCMILELASSIVEGASEDLSNLIFNFIRHALQEANEIVQRESYHTLSRIIEEHSSFCSSRFVELMDLLLNLKSPVDILSLRSRFTCFQTLLVHTIKRSSDDEIAKAFLILNEVILALKDSKEEGRKAAYDTLLKISSILQNSSCTTDDGPYHKLISMGPGMSGENGWMRTSGDPVTVPGLHYIKVVVAYLDEDPYSWGNGFRDMQKTERGWQLVGTMKQGDWRPREVRTLMALWKTVVRGWKDIAKYVVMIVGNGRWTRFWYATRHGYRYSGGRYPDRYDEVPRQVFHGGGFGA</sequence>